<dbReference type="GO" id="GO:0020037">
    <property type="term" value="F:heme binding"/>
    <property type="evidence" value="ECO:0007669"/>
    <property type="project" value="InterPro"/>
</dbReference>
<comment type="caution">
    <text evidence="9">The sequence shown here is derived from an EMBL/GenBank/DDBJ whole genome shotgun (WGS) entry which is preliminary data.</text>
</comment>
<evidence type="ECO:0000256" key="5">
    <source>
        <dbReference type="ARBA" id="ARBA00023004"/>
    </source>
</evidence>
<protein>
    <submittedName>
        <fullName evidence="9">Cytochrome C</fullName>
    </submittedName>
</protein>
<evidence type="ECO:0000313" key="10">
    <source>
        <dbReference type="Proteomes" id="UP000281343"/>
    </source>
</evidence>
<dbReference type="RefSeq" id="WP_121897549.1">
    <property type="nucleotide sequence ID" value="NZ_RCNT01000003.1"/>
</dbReference>
<feature type="domain" description="Cytochrome c" evidence="8">
    <location>
        <begin position="30"/>
        <end position="147"/>
    </location>
</feature>
<evidence type="ECO:0000256" key="2">
    <source>
        <dbReference type="ARBA" id="ARBA00022617"/>
    </source>
</evidence>
<gene>
    <name evidence="9" type="ORF">D9R08_08265</name>
</gene>
<dbReference type="SUPFAM" id="SSF46626">
    <property type="entry name" value="Cytochrome c"/>
    <property type="match status" value="1"/>
</dbReference>
<accession>A0A3L9Y1P7</accession>
<dbReference type="Proteomes" id="UP000281343">
    <property type="component" value="Unassembled WGS sequence"/>
</dbReference>
<evidence type="ECO:0000256" key="6">
    <source>
        <dbReference type="PROSITE-ProRule" id="PRU00433"/>
    </source>
</evidence>
<sequence length="151" mass="16024">MNRTMILAAAATLLTAPMAFADSHAAAPSGDAEAGEAAFRQCIACHVVVDAEGETLAGRNARTGPNLYRISGRTAGTVEDFRYSGSMVEAGEAGLVWDEETFVAYVQDPTGFLREYLDDSGARGSMSFRVRSEEDAADLYAYLASLAPAEE</sequence>
<keyword evidence="3 6" id="KW-0479">Metal-binding</keyword>
<dbReference type="PANTHER" id="PTHR11961">
    <property type="entry name" value="CYTOCHROME C"/>
    <property type="match status" value="1"/>
</dbReference>
<dbReference type="GO" id="GO:0046872">
    <property type="term" value="F:metal ion binding"/>
    <property type="evidence" value="ECO:0007669"/>
    <property type="project" value="UniProtKB-KW"/>
</dbReference>
<dbReference type="OrthoDB" id="9805828at2"/>
<dbReference type="Gene3D" id="1.10.760.10">
    <property type="entry name" value="Cytochrome c-like domain"/>
    <property type="match status" value="1"/>
</dbReference>
<reference evidence="9 10" key="1">
    <citation type="submission" date="2018-10" db="EMBL/GenBank/DDBJ databases">
        <authorList>
            <person name="Jung H.S."/>
            <person name="Jeon C.O."/>
        </authorList>
    </citation>
    <scope>NUCLEOTIDE SEQUENCE [LARGE SCALE GENOMIC DNA]</scope>
    <source>
        <strain evidence="9 10">MA-7-27</strain>
    </source>
</reference>
<evidence type="ECO:0000256" key="3">
    <source>
        <dbReference type="ARBA" id="ARBA00022723"/>
    </source>
</evidence>
<dbReference type="InterPro" id="IPR009056">
    <property type="entry name" value="Cyt_c-like_dom"/>
</dbReference>
<feature type="chain" id="PRO_5017978106" evidence="7">
    <location>
        <begin position="22"/>
        <end position="151"/>
    </location>
</feature>
<evidence type="ECO:0000313" key="9">
    <source>
        <dbReference type="EMBL" id="RMA42764.1"/>
    </source>
</evidence>
<dbReference type="InterPro" id="IPR036909">
    <property type="entry name" value="Cyt_c-like_dom_sf"/>
</dbReference>
<evidence type="ECO:0000256" key="7">
    <source>
        <dbReference type="SAM" id="SignalP"/>
    </source>
</evidence>
<dbReference type="GO" id="GO:0009055">
    <property type="term" value="F:electron transfer activity"/>
    <property type="evidence" value="ECO:0007669"/>
    <property type="project" value="InterPro"/>
</dbReference>
<dbReference type="PROSITE" id="PS51007">
    <property type="entry name" value="CYTC"/>
    <property type="match status" value="1"/>
</dbReference>
<name>A0A3L9Y1P7_9RHOB</name>
<evidence type="ECO:0000256" key="4">
    <source>
        <dbReference type="ARBA" id="ARBA00022982"/>
    </source>
</evidence>
<dbReference type="EMBL" id="RCNT01000003">
    <property type="protein sequence ID" value="RMA42764.1"/>
    <property type="molecule type" value="Genomic_DNA"/>
</dbReference>
<keyword evidence="5 6" id="KW-0408">Iron</keyword>
<keyword evidence="10" id="KW-1185">Reference proteome</keyword>
<dbReference type="AlphaFoldDB" id="A0A3L9Y1P7"/>
<feature type="signal peptide" evidence="7">
    <location>
        <begin position="1"/>
        <end position="21"/>
    </location>
</feature>
<keyword evidence="4" id="KW-0249">Electron transport</keyword>
<evidence type="ECO:0000259" key="8">
    <source>
        <dbReference type="PROSITE" id="PS51007"/>
    </source>
</evidence>
<proteinExistence type="predicted"/>
<organism evidence="9 10">
    <name type="scientific">Rhodophyticola porphyridii</name>
    <dbReference type="NCBI Taxonomy" id="1852017"/>
    <lineage>
        <taxon>Bacteria</taxon>
        <taxon>Pseudomonadati</taxon>
        <taxon>Pseudomonadota</taxon>
        <taxon>Alphaproteobacteria</taxon>
        <taxon>Rhodobacterales</taxon>
        <taxon>Roseobacteraceae</taxon>
        <taxon>Rhodophyticola</taxon>
    </lineage>
</organism>
<keyword evidence="2 6" id="KW-0349">Heme</keyword>
<evidence type="ECO:0000256" key="1">
    <source>
        <dbReference type="ARBA" id="ARBA00022448"/>
    </source>
</evidence>
<keyword evidence="7" id="KW-0732">Signal</keyword>
<dbReference type="InterPro" id="IPR002327">
    <property type="entry name" value="Cyt_c_1A/1B"/>
</dbReference>
<keyword evidence="1" id="KW-0813">Transport</keyword>